<evidence type="ECO:0000313" key="2">
    <source>
        <dbReference type="Proteomes" id="UP000824469"/>
    </source>
</evidence>
<proteinExistence type="predicted"/>
<dbReference type="Pfam" id="PF14223">
    <property type="entry name" value="Retrotran_gag_2"/>
    <property type="match status" value="1"/>
</dbReference>
<sequence>LKMSDDESIVTYFLRVDKVVNTMKGLGEDVKEEVVVQKILRSLTPKFDSKVSTIEEAKDLTLLKMDELHGTLNCL</sequence>
<dbReference type="AlphaFoldDB" id="A0AA38LNU6"/>
<dbReference type="EMBL" id="JAHRHJ020000001">
    <property type="protein sequence ID" value="KAH9330786.1"/>
    <property type="molecule type" value="Genomic_DNA"/>
</dbReference>
<dbReference type="PANTHER" id="PTHR35317:SF35">
    <property type="entry name" value="DUF4219 DOMAIN-CONTAINING PROTEIN"/>
    <property type="match status" value="1"/>
</dbReference>
<organism evidence="1 2">
    <name type="scientific">Taxus chinensis</name>
    <name type="common">Chinese yew</name>
    <name type="synonym">Taxus wallichiana var. chinensis</name>
    <dbReference type="NCBI Taxonomy" id="29808"/>
    <lineage>
        <taxon>Eukaryota</taxon>
        <taxon>Viridiplantae</taxon>
        <taxon>Streptophyta</taxon>
        <taxon>Embryophyta</taxon>
        <taxon>Tracheophyta</taxon>
        <taxon>Spermatophyta</taxon>
        <taxon>Pinopsida</taxon>
        <taxon>Pinidae</taxon>
        <taxon>Conifers II</taxon>
        <taxon>Cupressales</taxon>
        <taxon>Taxaceae</taxon>
        <taxon>Taxus</taxon>
    </lineage>
</organism>
<name>A0AA38LNU6_TAXCH</name>
<dbReference type="PANTHER" id="PTHR35317">
    <property type="entry name" value="OS04G0629600 PROTEIN"/>
    <property type="match status" value="1"/>
</dbReference>
<reference evidence="1 2" key="1">
    <citation type="journal article" date="2021" name="Nat. Plants">
        <title>The Taxus genome provides insights into paclitaxel biosynthesis.</title>
        <authorList>
            <person name="Xiong X."/>
            <person name="Gou J."/>
            <person name="Liao Q."/>
            <person name="Li Y."/>
            <person name="Zhou Q."/>
            <person name="Bi G."/>
            <person name="Li C."/>
            <person name="Du R."/>
            <person name="Wang X."/>
            <person name="Sun T."/>
            <person name="Guo L."/>
            <person name="Liang H."/>
            <person name="Lu P."/>
            <person name="Wu Y."/>
            <person name="Zhang Z."/>
            <person name="Ro D.K."/>
            <person name="Shang Y."/>
            <person name="Huang S."/>
            <person name="Yan J."/>
        </authorList>
    </citation>
    <scope>NUCLEOTIDE SEQUENCE [LARGE SCALE GENOMIC DNA]</scope>
    <source>
        <strain evidence="1">Ta-2019</strain>
    </source>
</reference>
<keyword evidence="2" id="KW-1185">Reference proteome</keyword>
<dbReference type="Proteomes" id="UP000824469">
    <property type="component" value="Unassembled WGS sequence"/>
</dbReference>
<protein>
    <recommendedName>
        <fullName evidence="3">Gag-pol polyprotein</fullName>
    </recommendedName>
</protein>
<gene>
    <name evidence="1" type="ORF">KI387_002894</name>
</gene>
<accession>A0AA38LNU6</accession>
<evidence type="ECO:0000313" key="1">
    <source>
        <dbReference type="EMBL" id="KAH9330786.1"/>
    </source>
</evidence>
<feature type="non-terminal residue" evidence="1">
    <location>
        <position position="1"/>
    </location>
</feature>
<evidence type="ECO:0008006" key="3">
    <source>
        <dbReference type="Google" id="ProtNLM"/>
    </source>
</evidence>
<comment type="caution">
    <text evidence="1">The sequence shown here is derived from an EMBL/GenBank/DDBJ whole genome shotgun (WGS) entry which is preliminary data.</text>
</comment>